<dbReference type="GO" id="GO:0016607">
    <property type="term" value="C:nuclear speck"/>
    <property type="evidence" value="ECO:0007669"/>
    <property type="project" value="UniProtKB-SubCell"/>
</dbReference>
<evidence type="ECO:0000259" key="11">
    <source>
        <dbReference type="Pfam" id="PF16507"/>
    </source>
</evidence>
<proteinExistence type="inferred from homology"/>
<organism evidence="13 14">
    <name type="scientific">Mytilus edulis</name>
    <name type="common">Blue mussel</name>
    <dbReference type="NCBI Taxonomy" id="6550"/>
    <lineage>
        <taxon>Eukaryota</taxon>
        <taxon>Metazoa</taxon>
        <taxon>Spiralia</taxon>
        <taxon>Lophotrochozoa</taxon>
        <taxon>Mollusca</taxon>
        <taxon>Bivalvia</taxon>
        <taxon>Autobranchia</taxon>
        <taxon>Pteriomorphia</taxon>
        <taxon>Mytilida</taxon>
        <taxon>Mytiloidea</taxon>
        <taxon>Mytilidae</taxon>
        <taxon>Mytilinae</taxon>
        <taxon>Mytilus</taxon>
    </lineage>
</organism>
<feature type="domain" description="Proteasome activator Blm10 middle HEAT repeats region" evidence="11">
    <location>
        <begin position="313"/>
        <end position="799"/>
    </location>
</feature>
<reference evidence="13" key="1">
    <citation type="submission" date="2021-03" db="EMBL/GenBank/DDBJ databases">
        <authorList>
            <person name="Bekaert M."/>
        </authorList>
    </citation>
    <scope>NUCLEOTIDE SEQUENCE</scope>
</reference>
<dbReference type="Pfam" id="PF11919">
    <property type="entry name" value="PSME4_C"/>
    <property type="match status" value="1"/>
</dbReference>
<dbReference type="Gene3D" id="1.25.10.10">
    <property type="entry name" value="Leucine-rich Repeat Variant"/>
    <property type="match status" value="1"/>
</dbReference>
<evidence type="ECO:0000313" key="13">
    <source>
        <dbReference type="EMBL" id="CAG2249961.1"/>
    </source>
</evidence>
<dbReference type="GO" id="GO:0016504">
    <property type="term" value="F:peptidase activator activity"/>
    <property type="evidence" value="ECO:0007669"/>
    <property type="project" value="InterPro"/>
</dbReference>
<dbReference type="Pfam" id="PF23096">
    <property type="entry name" value="HEAT_PSME4"/>
    <property type="match status" value="1"/>
</dbReference>
<comment type="caution">
    <text evidence="13">The sequence shown here is derived from an EMBL/GenBank/DDBJ whole genome shotgun (WGS) entry which is preliminary data.</text>
</comment>
<evidence type="ECO:0000256" key="5">
    <source>
        <dbReference type="ARBA" id="ARBA00022737"/>
    </source>
</evidence>
<comment type="subcellular location">
    <subcellularLocation>
        <location evidence="2">Cytoplasm</location>
    </subcellularLocation>
    <subcellularLocation>
        <location evidence="1">Nucleus speckle</location>
    </subcellularLocation>
</comment>
<dbReference type="InterPro" id="IPR021843">
    <property type="entry name" value="PSME4_C"/>
</dbReference>
<evidence type="ECO:0000256" key="7">
    <source>
        <dbReference type="ARBA" id="ARBA00023204"/>
    </source>
</evidence>
<dbReference type="Pfam" id="PF16507">
    <property type="entry name" value="HEAT_PSME4_mid"/>
    <property type="match status" value="1"/>
</dbReference>
<keyword evidence="4" id="KW-0963">Cytoplasm</keyword>
<feature type="domain" description="Proteasome activator complex subunit 4-like HEAT repeat-like" evidence="12">
    <location>
        <begin position="1132"/>
        <end position="1420"/>
    </location>
</feature>
<comment type="similarity">
    <text evidence="3">Belongs to the BLM10 family.</text>
</comment>
<evidence type="ECO:0000256" key="6">
    <source>
        <dbReference type="ARBA" id="ARBA00022763"/>
    </source>
</evidence>
<feature type="region of interest" description="Disordered" evidence="9">
    <location>
        <begin position="1509"/>
        <end position="1529"/>
    </location>
</feature>
<evidence type="ECO:0000256" key="4">
    <source>
        <dbReference type="ARBA" id="ARBA00022490"/>
    </source>
</evidence>
<sequence>MDEREKILGFLPQKEKIYNKYLPYADNLDVESNAVFAEIKANLGKSVALRDIKTGANHWSGQLTRYIKLNGMKFCKEDHLALINLMYELVVMPELELSLVQKFAAMLINLLKKRDLLNRDDLVLHWRPLYKLVEYVAYSPYEHHGLQLFPSNIENVIKSLVKQCRVYFPIEATQEMLDEWRPLMCPFDVTHIKAMHCFEYFLPTNLPPSEHDQGFKLWFEEFIDLWDSCHNTPPWEASLVNLFARLAHDNIGYIDWTPHISKIFNRFLRSFNLPVGTQEVQIGRTNNTYDVHSTVTWVVSLMGRNQDVQEHINKLFKTLQTFYHPSNLGKWNIKLSGLLMWFPKLLVKRLHRERYKKSSWHTPIPENEKLTEDDITKFVESMRPVICVSMFSKYGSQDSAIALRHLSNLRPEIVVPDLLERMYPAMENLTEPHRLIACMICIVAVARPMLQSPKFYPEGKSHVLPLLNLALPGIDPNDFKKCLVTFQMISTFVTLVPIVDCSQALHLRNDLTENERELCSATAQFEDFVLQFMDRVLGLIENSAQEHIHGDISKLNPEQRMLEVGLSSTFTSVLQQCSSAIFKSALRHLHHFVANSIYETKVGGRFAANLCRAAAKVNPEATLKLFLPHLFRNIKEHIASHEDFAEEERLDNSFLWNLLMLSQLVRCNGAELVKYKDNLLEIIELTIHLKCVEGYELTGQLIRYTLRALTLHYPLDYKSIAESFDRPVTEYLPINDWAVPGDSSKIGMVWHIPSTEEVNFASQILHRILGKELEAVQSISDDKPMKREELLCRLNVVLECLQGAGAVIKIKLNGTNIREAVVTAMRTLISHMTLTCEDDTKGMLKILSIYEAVLFFHGAQKNDFDSRWKSFHAVKMALQDDLRKGKRHIRALLVDRVQLQQEMRLLYSCERIFTERHRDMMNDLYNLSVSRYREVRKKSQAVLFSSFNNIPYSYRCVLPDVITHIKNSETPEYQFKGALYVILGSGKRNMATKRSWEIISGLWPAITQAQHSEKPSILKVVDDMINKVDKNMESPGIVTKTTESVLSAAQKLLQQRQPYQSDVKELNSQQLKSAQQFEQNLNDRNLRLYNQLVEDLVKLVNAGNLTWKFSHIGLVFLSLLLRHDTPVPASLVTLNIKTMVHDSLHARKLTTAAVSALLKQQKRKHKKVVIDPHKISGTERPTTKFCPGDRKDNKWILYNSDDLPTTKEKYDKLIFIEKTHWGYYSWPKEMEVYAPYEDQPNIRRSRDELPDNEKPIYDAFMDAEFVKKFVSFLALEENKGKDKFRHKYLTLFKGLFRNYGDTFLESFKPHIEKLTADSSHDKHDSHQRCGMEMLSGILRGAKHWPYDMSEAMWEWALPVIRKAMSVITVSTISDWGNFFSSVSESRDPRKIYKFFELLLENPLNGEGGSFGDTSRLYALQQALIQQEWRVPDLLHRVLTYVQPHLSHPYKIVRDRIGSMISDLFLFDYKVSSFCDTSSPKKKPFLDMVIPQLDSLKFTVIDELDSNQTDDKVNHVDETNGEEPMNVDTEETDERKIAIRLCKTIMKWLTNSLGRTLTTAPPEIFPILPIMCTLQSESKDEEMKSSCTLSLACFSQALIQPEVIPVAISTMREIIGLKSWHARVALLGYLQVMTFNNFFTVHQPSIIEDIQDIVFHLICDEQLEVREMAAVTLSGLLHCGYLQMNKHMVDHFERLTRIKLKKRRVTENITLDALIKRHAGVLGLSAFVQAYPYDVPEFMPQILMDLSNHVDDPQPIQMTVKKTLSNFRRTHHDNWHDHKQMFTDDQLCIGWYTDVGEDSLKDNVNLKF</sequence>
<keyword evidence="5" id="KW-0677">Repeat</keyword>
<evidence type="ECO:0000259" key="10">
    <source>
        <dbReference type="Pfam" id="PF11919"/>
    </source>
</evidence>
<dbReference type="GO" id="GO:0005829">
    <property type="term" value="C:cytosol"/>
    <property type="evidence" value="ECO:0007669"/>
    <property type="project" value="TreeGrafter"/>
</dbReference>
<dbReference type="InterPro" id="IPR011989">
    <property type="entry name" value="ARM-like"/>
</dbReference>
<dbReference type="InterPro" id="IPR055455">
    <property type="entry name" value="HEAT_PSME4"/>
</dbReference>
<dbReference type="InterPro" id="IPR032430">
    <property type="entry name" value="Blm10_mid"/>
</dbReference>
<dbReference type="Proteomes" id="UP000683360">
    <property type="component" value="Unassembled WGS sequence"/>
</dbReference>
<dbReference type="PANTHER" id="PTHR32170:SF3">
    <property type="entry name" value="PROTEASOME ACTIVATOR COMPLEX SUBUNIT 4"/>
    <property type="match status" value="1"/>
</dbReference>
<evidence type="ECO:0000256" key="9">
    <source>
        <dbReference type="SAM" id="MobiDB-lite"/>
    </source>
</evidence>
<protein>
    <submittedName>
        <fullName evidence="13">PSME4</fullName>
    </submittedName>
</protein>
<gene>
    <name evidence="13" type="ORF">MEDL_61750</name>
</gene>
<keyword evidence="6" id="KW-0227">DNA damage</keyword>
<name>A0A8S3V0A2_MYTED</name>
<keyword evidence="8" id="KW-0539">Nucleus</keyword>
<dbReference type="GO" id="GO:0006281">
    <property type="term" value="P:DNA repair"/>
    <property type="evidence" value="ECO:0007669"/>
    <property type="project" value="UniProtKB-KW"/>
</dbReference>
<evidence type="ECO:0000256" key="2">
    <source>
        <dbReference type="ARBA" id="ARBA00004496"/>
    </source>
</evidence>
<evidence type="ECO:0000256" key="3">
    <source>
        <dbReference type="ARBA" id="ARBA00005739"/>
    </source>
</evidence>
<accession>A0A8S3V0A2</accession>
<evidence type="ECO:0000313" key="14">
    <source>
        <dbReference type="Proteomes" id="UP000683360"/>
    </source>
</evidence>
<dbReference type="SUPFAM" id="SSF48371">
    <property type="entry name" value="ARM repeat"/>
    <property type="match status" value="1"/>
</dbReference>
<dbReference type="EMBL" id="CAJPWZ010003023">
    <property type="protein sequence ID" value="CAG2249961.1"/>
    <property type="molecule type" value="Genomic_DNA"/>
</dbReference>
<dbReference type="InterPro" id="IPR016024">
    <property type="entry name" value="ARM-type_fold"/>
</dbReference>
<dbReference type="OrthoDB" id="17907at2759"/>
<keyword evidence="14" id="KW-1185">Reference proteome</keyword>
<feature type="domain" description="Proteasome activator complex subunit 4 C-terminal" evidence="10">
    <location>
        <begin position="1714"/>
        <end position="1786"/>
    </location>
</feature>
<dbReference type="GO" id="GO:0070628">
    <property type="term" value="F:proteasome binding"/>
    <property type="evidence" value="ECO:0007669"/>
    <property type="project" value="InterPro"/>
</dbReference>
<dbReference type="PANTHER" id="PTHR32170">
    <property type="entry name" value="PROTEASOME ACTIVATOR COMPLEX SUBUNIT 4"/>
    <property type="match status" value="1"/>
</dbReference>
<evidence type="ECO:0000256" key="1">
    <source>
        <dbReference type="ARBA" id="ARBA00004324"/>
    </source>
</evidence>
<keyword evidence="7" id="KW-0234">DNA repair</keyword>
<evidence type="ECO:0000256" key="8">
    <source>
        <dbReference type="ARBA" id="ARBA00023242"/>
    </source>
</evidence>
<evidence type="ECO:0000259" key="12">
    <source>
        <dbReference type="Pfam" id="PF23096"/>
    </source>
</evidence>
<dbReference type="InterPro" id="IPR035309">
    <property type="entry name" value="PSME4"/>
</dbReference>
<dbReference type="GO" id="GO:0010499">
    <property type="term" value="P:proteasomal ubiquitin-independent protein catabolic process"/>
    <property type="evidence" value="ECO:0007669"/>
    <property type="project" value="TreeGrafter"/>
</dbReference>